<comment type="caution">
    <text evidence="4">The sequence shown here is derived from an EMBL/GenBank/DDBJ whole genome shotgun (WGS) entry which is preliminary data.</text>
</comment>
<evidence type="ECO:0000256" key="1">
    <source>
        <dbReference type="ARBA" id="ARBA00007665"/>
    </source>
</evidence>
<feature type="region of interest" description="Disordered" evidence="2">
    <location>
        <begin position="81"/>
        <end position="111"/>
    </location>
</feature>
<feature type="domain" description="Impact N-terminal" evidence="3">
    <location>
        <begin position="38"/>
        <end position="153"/>
    </location>
</feature>
<dbReference type="GO" id="GO:0140469">
    <property type="term" value="P:GCN2-mediated signaling"/>
    <property type="evidence" value="ECO:0007669"/>
    <property type="project" value="TreeGrafter"/>
</dbReference>
<dbReference type="EMBL" id="MU805973">
    <property type="protein sequence ID" value="KAJ3843569.1"/>
    <property type="molecule type" value="Genomic_DNA"/>
</dbReference>
<dbReference type="InterPro" id="IPR001498">
    <property type="entry name" value="Impact_N"/>
</dbReference>
<keyword evidence="4" id="KW-0689">Ribosomal protein</keyword>
<dbReference type="PANTHER" id="PTHR16301">
    <property type="entry name" value="IMPACT-RELATED"/>
    <property type="match status" value="1"/>
</dbReference>
<dbReference type="GO" id="GO:0005840">
    <property type="term" value="C:ribosome"/>
    <property type="evidence" value="ECO:0007669"/>
    <property type="project" value="UniProtKB-KW"/>
</dbReference>
<evidence type="ECO:0000313" key="4">
    <source>
        <dbReference type="EMBL" id="KAJ3843569.1"/>
    </source>
</evidence>
<sequence>MFFCPRQRITSLVRRHHFSTSMAEWPYPIYSSERLHDRKSIFLAHASHLPNNTMLPLFLEVLTTSPKLKKATHCMYAYRTSEAEPEPSAANPNSKTVTGQHDGGENGSGNQLARLLDVTGCENTVVVVSRWYGGVQLGGDRWRRISHVAKEALDKGGFCVSRDEATEKSRKKGRKKGK</sequence>
<dbReference type="GO" id="GO:0006446">
    <property type="term" value="P:regulation of translational initiation"/>
    <property type="evidence" value="ECO:0007669"/>
    <property type="project" value="TreeGrafter"/>
</dbReference>
<dbReference type="PANTHER" id="PTHR16301:SF25">
    <property type="entry name" value="PROTEIN IMPACT"/>
    <property type="match status" value="1"/>
</dbReference>
<protein>
    <submittedName>
        <fullName evidence="4">Ribosomal protein S5 domain 2-type protein</fullName>
    </submittedName>
</protein>
<feature type="compositionally biased region" description="Polar residues" evidence="2">
    <location>
        <begin position="90"/>
        <end position="99"/>
    </location>
</feature>
<proteinExistence type="inferred from homology"/>
<dbReference type="Proteomes" id="UP001163846">
    <property type="component" value="Unassembled WGS sequence"/>
</dbReference>
<name>A0AA38UJG6_9AGAR</name>
<dbReference type="GO" id="GO:0005737">
    <property type="term" value="C:cytoplasm"/>
    <property type="evidence" value="ECO:0007669"/>
    <property type="project" value="TreeGrafter"/>
</dbReference>
<reference evidence="4" key="1">
    <citation type="submission" date="2022-08" db="EMBL/GenBank/DDBJ databases">
        <authorList>
            <consortium name="DOE Joint Genome Institute"/>
            <person name="Min B."/>
            <person name="Riley R."/>
            <person name="Sierra-Patev S."/>
            <person name="Naranjo-Ortiz M."/>
            <person name="Looney B."/>
            <person name="Konkel Z."/>
            <person name="Slot J.C."/>
            <person name="Sakamoto Y."/>
            <person name="Steenwyk J.L."/>
            <person name="Rokas A."/>
            <person name="Carro J."/>
            <person name="Camarero S."/>
            <person name="Ferreira P."/>
            <person name="Molpeceres G."/>
            <person name="Ruiz-Duenas F.J."/>
            <person name="Serrano A."/>
            <person name="Henrissat B."/>
            <person name="Drula E."/>
            <person name="Hughes K.W."/>
            <person name="Mata J.L."/>
            <person name="Ishikawa N.K."/>
            <person name="Vargas-Isla R."/>
            <person name="Ushijima S."/>
            <person name="Smith C.A."/>
            <person name="Ahrendt S."/>
            <person name="Andreopoulos W."/>
            <person name="He G."/>
            <person name="Labutti K."/>
            <person name="Lipzen A."/>
            <person name="Ng V."/>
            <person name="Sandor L."/>
            <person name="Barry K."/>
            <person name="Martinez A.T."/>
            <person name="Xiao Y."/>
            <person name="Gibbons J.G."/>
            <person name="Terashima K."/>
            <person name="Hibbett D.S."/>
            <person name="Grigoriev I.V."/>
        </authorList>
    </citation>
    <scope>NUCLEOTIDE SEQUENCE</scope>
    <source>
        <strain evidence="4">TFB9207</strain>
    </source>
</reference>
<dbReference type="AlphaFoldDB" id="A0AA38UJG6"/>
<dbReference type="Pfam" id="PF01205">
    <property type="entry name" value="Impact_N"/>
    <property type="match status" value="1"/>
</dbReference>
<accession>A0AA38UJG6</accession>
<evidence type="ECO:0000313" key="5">
    <source>
        <dbReference type="Proteomes" id="UP001163846"/>
    </source>
</evidence>
<keyword evidence="4" id="KW-0687">Ribonucleoprotein</keyword>
<comment type="similarity">
    <text evidence="1">Belongs to the IMPACT family.</text>
</comment>
<dbReference type="InterPro" id="IPR020568">
    <property type="entry name" value="Ribosomal_Su5_D2-typ_SF"/>
</dbReference>
<dbReference type="InterPro" id="IPR036956">
    <property type="entry name" value="Impact_N_sf"/>
</dbReference>
<dbReference type="Gene3D" id="3.30.230.30">
    <property type="entry name" value="Impact, N-terminal domain"/>
    <property type="match status" value="1"/>
</dbReference>
<gene>
    <name evidence="4" type="ORF">F5878DRAFT_263365</name>
</gene>
<dbReference type="InterPro" id="IPR023582">
    <property type="entry name" value="Impact"/>
</dbReference>
<evidence type="ECO:0000259" key="3">
    <source>
        <dbReference type="Pfam" id="PF01205"/>
    </source>
</evidence>
<dbReference type="SUPFAM" id="SSF54211">
    <property type="entry name" value="Ribosomal protein S5 domain 2-like"/>
    <property type="match status" value="1"/>
</dbReference>
<organism evidence="4 5">
    <name type="scientific">Lentinula raphanica</name>
    <dbReference type="NCBI Taxonomy" id="153919"/>
    <lineage>
        <taxon>Eukaryota</taxon>
        <taxon>Fungi</taxon>
        <taxon>Dikarya</taxon>
        <taxon>Basidiomycota</taxon>
        <taxon>Agaricomycotina</taxon>
        <taxon>Agaricomycetes</taxon>
        <taxon>Agaricomycetidae</taxon>
        <taxon>Agaricales</taxon>
        <taxon>Marasmiineae</taxon>
        <taxon>Omphalotaceae</taxon>
        <taxon>Lentinula</taxon>
    </lineage>
</organism>
<evidence type="ECO:0000256" key="2">
    <source>
        <dbReference type="SAM" id="MobiDB-lite"/>
    </source>
</evidence>
<keyword evidence="5" id="KW-1185">Reference proteome</keyword>